<dbReference type="InterPro" id="IPR036271">
    <property type="entry name" value="Tet_transcr_reg_TetR-rel_C_sf"/>
</dbReference>
<evidence type="ECO:0000256" key="4">
    <source>
        <dbReference type="PROSITE-ProRule" id="PRU00335"/>
    </source>
</evidence>
<evidence type="ECO:0000259" key="5">
    <source>
        <dbReference type="PROSITE" id="PS50977"/>
    </source>
</evidence>
<comment type="caution">
    <text evidence="6">The sequence shown here is derived from an EMBL/GenBank/DDBJ whole genome shotgun (WGS) entry which is preliminary data.</text>
</comment>
<evidence type="ECO:0000313" key="6">
    <source>
        <dbReference type="EMBL" id="KAA1424581.1"/>
    </source>
</evidence>
<dbReference type="Pfam" id="PF00440">
    <property type="entry name" value="TetR_N"/>
    <property type="match status" value="1"/>
</dbReference>
<dbReference type="InterPro" id="IPR009057">
    <property type="entry name" value="Homeodomain-like_sf"/>
</dbReference>
<dbReference type="RefSeq" id="WP_149767515.1">
    <property type="nucleotide sequence ID" value="NZ_VDFQ02000001.1"/>
</dbReference>
<accession>A0A5Q6S2Z2</accession>
<dbReference type="PROSITE" id="PS50977">
    <property type="entry name" value="HTH_TETR_2"/>
    <property type="match status" value="1"/>
</dbReference>
<dbReference type="InterPro" id="IPR001647">
    <property type="entry name" value="HTH_TetR"/>
</dbReference>
<dbReference type="GO" id="GO:0003700">
    <property type="term" value="F:DNA-binding transcription factor activity"/>
    <property type="evidence" value="ECO:0007669"/>
    <property type="project" value="TreeGrafter"/>
</dbReference>
<reference evidence="6 7" key="1">
    <citation type="submission" date="2019-09" db="EMBL/GenBank/DDBJ databases">
        <title>Mumia zhuanghuii sp. nov. isolated from the intestinal contents of plateau pika (Ochotona curzoniae) in the Qinghai-Tibet plateau of China.</title>
        <authorList>
            <person name="Tian Z."/>
        </authorList>
    </citation>
    <scope>NUCLEOTIDE SEQUENCE [LARGE SCALE GENOMIC DNA]</scope>
    <source>
        <strain evidence="7">350</strain>
    </source>
</reference>
<proteinExistence type="predicted"/>
<dbReference type="InterPro" id="IPR050109">
    <property type="entry name" value="HTH-type_TetR-like_transc_reg"/>
</dbReference>
<protein>
    <submittedName>
        <fullName evidence="6">TetR/AcrR family transcriptional regulator</fullName>
    </submittedName>
</protein>
<organism evidence="6 7">
    <name type="scientific">Mumia zhuanghuii</name>
    <dbReference type="NCBI Taxonomy" id="2585211"/>
    <lineage>
        <taxon>Bacteria</taxon>
        <taxon>Bacillati</taxon>
        <taxon>Actinomycetota</taxon>
        <taxon>Actinomycetes</taxon>
        <taxon>Propionibacteriales</taxon>
        <taxon>Nocardioidaceae</taxon>
        <taxon>Mumia</taxon>
    </lineage>
</organism>
<dbReference type="OrthoDB" id="3382616at2"/>
<keyword evidence="3" id="KW-0804">Transcription</keyword>
<dbReference type="Proteomes" id="UP000307768">
    <property type="component" value="Unassembled WGS sequence"/>
</dbReference>
<keyword evidence="1" id="KW-0805">Transcription regulation</keyword>
<name>A0A5Q6S2Z2_9ACTN</name>
<dbReference type="PANTHER" id="PTHR30055">
    <property type="entry name" value="HTH-TYPE TRANSCRIPTIONAL REGULATOR RUTR"/>
    <property type="match status" value="1"/>
</dbReference>
<evidence type="ECO:0000313" key="7">
    <source>
        <dbReference type="Proteomes" id="UP000307768"/>
    </source>
</evidence>
<evidence type="ECO:0000256" key="3">
    <source>
        <dbReference type="ARBA" id="ARBA00023163"/>
    </source>
</evidence>
<dbReference type="PRINTS" id="PR00455">
    <property type="entry name" value="HTHTETR"/>
</dbReference>
<feature type="domain" description="HTH tetR-type" evidence="5">
    <location>
        <begin position="17"/>
        <end position="76"/>
    </location>
</feature>
<gene>
    <name evidence="6" type="ORF">FE697_001235</name>
</gene>
<dbReference type="AlphaFoldDB" id="A0A5Q6S2Z2"/>
<dbReference type="SUPFAM" id="SSF48498">
    <property type="entry name" value="Tetracyclin repressor-like, C-terminal domain"/>
    <property type="match status" value="1"/>
</dbReference>
<sequence length="221" mass="23237">MPDLPDRPLPGRQREARSNDSAVLAAAREVFSTQGPGASIAAVARQAGVGVGSIYRRYPTKDALVEALHVHAVREAAQLASDIADEAETGEAETNEAGGAVAAFLARQITGATGPLLRPPGAGGPLPPQLAAASDDLHAGLERLVARDRAAGVLPAGFTAADVMQLLTHLRPPLPFPRAEADALHLRYLALVMRGLREHARTDASLADGPRWEEWVGAWHV</sequence>
<feature type="DNA-binding region" description="H-T-H motif" evidence="4">
    <location>
        <begin position="39"/>
        <end position="58"/>
    </location>
</feature>
<dbReference type="PANTHER" id="PTHR30055:SF234">
    <property type="entry name" value="HTH-TYPE TRANSCRIPTIONAL REGULATOR BETI"/>
    <property type="match status" value="1"/>
</dbReference>
<evidence type="ECO:0000256" key="2">
    <source>
        <dbReference type="ARBA" id="ARBA00023125"/>
    </source>
</evidence>
<evidence type="ECO:0000256" key="1">
    <source>
        <dbReference type="ARBA" id="ARBA00023015"/>
    </source>
</evidence>
<dbReference type="SUPFAM" id="SSF46689">
    <property type="entry name" value="Homeodomain-like"/>
    <property type="match status" value="1"/>
</dbReference>
<dbReference type="GO" id="GO:0000976">
    <property type="term" value="F:transcription cis-regulatory region binding"/>
    <property type="evidence" value="ECO:0007669"/>
    <property type="project" value="TreeGrafter"/>
</dbReference>
<dbReference type="Gene3D" id="1.10.357.10">
    <property type="entry name" value="Tetracycline Repressor, domain 2"/>
    <property type="match status" value="1"/>
</dbReference>
<dbReference type="EMBL" id="VDFQ02000001">
    <property type="protein sequence ID" value="KAA1424581.1"/>
    <property type="molecule type" value="Genomic_DNA"/>
</dbReference>
<keyword evidence="2 4" id="KW-0238">DNA-binding</keyword>